<accession>A0A653IX94</accession>
<gene>
    <name evidence="1" type="ORF">M3A82_006600</name>
</gene>
<reference evidence="1" key="1">
    <citation type="submission" date="2023-06" db="EMBL/GenBank/DDBJ databases">
        <title>lsaBGC provides a comprehensive framework for evolutionary analysis of biosynthetic gene clusters within focal taxa.</title>
        <authorList>
            <person name="Salamzade R."/>
            <person name="Sandstrom S."/>
            <person name="Kalan L.R."/>
        </authorList>
    </citation>
    <scope>NUCLEOTIDE SEQUENCE</scope>
    <source>
        <strain evidence="1">P3-SID899</strain>
    </source>
</reference>
<dbReference type="RefSeq" id="WP_162838057.1">
    <property type="nucleotide sequence ID" value="NZ_CABIZL010000003.1"/>
</dbReference>
<evidence type="ECO:0000313" key="2">
    <source>
        <dbReference type="Proteomes" id="UP001205867"/>
    </source>
</evidence>
<accession>A0A031GNW4</accession>
<dbReference type="AlphaFoldDB" id="A0A653IX94"/>
<organism evidence="1 2">
    <name type="scientific">Micrococcus luteus</name>
    <name type="common">Micrococcus lysodeikticus</name>
    <dbReference type="NCBI Taxonomy" id="1270"/>
    <lineage>
        <taxon>Bacteria</taxon>
        <taxon>Bacillati</taxon>
        <taxon>Actinomycetota</taxon>
        <taxon>Actinomycetes</taxon>
        <taxon>Micrococcales</taxon>
        <taxon>Micrococcaceae</taxon>
        <taxon>Micrococcus</taxon>
    </lineage>
</organism>
<sequence length="46" mass="5324">MPELLILIVVLAVAAVAVRWALRTFRPEIDRARRIRRANRGGELER</sequence>
<protein>
    <submittedName>
        <fullName evidence="1">Uncharacterized protein</fullName>
    </submittedName>
</protein>
<name>A0A653IX94_MICLU</name>
<dbReference type="Proteomes" id="UP001205867">
    <property type="component" value="Unassembled WGS sequence"/>
</dbReference>
<comment type="caution">
    <text evidence="1">The sequence shown here is derived from an EMBL/GenBank/DDBJ whole genome shotgun (WGS) entry which is preliminary data.</text>
</comment>
<evidence type="ECO:0000313" key="1">
    <source>
        <dbReference type="EMBL" id="MCV7629009.1"/>
    </source>
</evidence>
<dbReference type="EMBL" id="JALXKZ020000011">
    <property type="protein sequence ID" value="MCV7629009.1"/>
    <property type="molecule type" value="Genomic_DNA"/>
</dbReference>
<proteinExistence type="predicted"/>